<evidence type="ECO:0000313" key="1">
    <source>
        <dbReference type="EMBL" id="KAA1053970.1"/>
    </source>
</evidence>
<evidence type="ECO:0000313" key="2">
    <source>
        <dbReference type="Proteomes" id="UP000325333"/>
    </source>
</evidence>
<reference evidence="1 2" key="1">
    <citation type="submission" date="2019-07" db="EMBL/GenBank/DDBJ databases">
        <title>Genome sequencing of the stress-tolerant strain Azospirillum brasilense Az19.</title>
        <authorList>
            <person name="Maroniche G.A."/>
            <person name="Garcia J.E."/>
            <person name="Pagnussat L."/>
            <person name="Amenta M."/>
            <person name="Creus C.M."/>
        </authorList>
    </citation>
    <scope>NUCLEOTIDE SEQUENCE [LARGE SCALE GENOMIC DNA]</scope>
    <source>
        <strain evidence="1 2">Az19</strain>
    </source>
</reference>
<comment type="caution">
    <text evidence="1">The sequence shown here is derived from an EMBL/GenBank/DDBJ whole genome shotgun (WGS) entry which is preliminary data.</text>
</comment>
<organism evidence="1 2">
    <name type="scientific">Azospirillum argentinense</name>
    <dbReference type="NCBI Taxonomy" id="2970906"/>
    <lineage>
        <taxon>Bacteria</taxon>
        <taxon>Pseudomonadati</taxon>
        <taxon>Pseudomonadota</taxon>
        <taxon>Alphaproteobacteria</taxon>
        <taxon>Rhodospirillales</taxon>
        <taxon>Azospirillaceae</taxon>
        <taxon>Azospirillum</taxon>
    </lineage>
</organism>
<name>A0A5B0KQT8_9PROT</name>
<gene>
    <name evidence="1" type="ORF">FH063_002205</name>
</gene>
<dbReference type="Proteomes" id="UP000325333">
    <property type="component" value="Unassembled WGS sequence"/>
</dbReference>
<proteinExistence type="predicted"/>
<accession>A0A5B0KQT8</accession>
<protein>
    <submittedName>
        <fullName evidence="1">Uncharacterized protein</fullName>
    </submittedName>
</protein>
<sequence length="40" mass="4831">MSEIRHLITALQRQCPPRFALILAWSVWWRTHQADARAYH</sequence>
<dbReference type="AlphaFoldDB" id="A0A5B0KQT8"/>
<dbReference type="EMBL" id="VEWN01000012">
    <property type="protein sequence ID" value="KAA1053970.1"/>
    <property type="molecule type" value="Genomic_DNA"/>
</dbReference>